<dbReference type="PANTHER" id="PTHR43575:SF1">
    <property type="entry name" value="PROTEIN ABCI7, CHLOROPLASTIC"/>
    <property type="match status" value="1"/>
</dbReference>
<dbReference type="PATRIC" id="fig|1618409.3.peg.406"/>
<name>A0A0G0UII4_9BACT</name>
<proteinExistence type="predicted"/>
<evidence type="ECO:0000313" key="3">
    <source>
        <dbReference type="Proteomes" id="UP000034854"/>
    </source>
</evidence>
<dbReference type="InterPro" id="IPR055346">
    <property type="entry name" value="Fe-S_cluster_assembly_SufBD"/>
</dbReference>
<protein>
    <submittedName>
        <fullName evidence="2">FeS assembly protein SufD</fullName>
    </submittedName>
</protein>
<accession>A0A0G0UII4</accession>
<dbReference type="InterPro" id="IPR000825">
    <property type="entry name" value="SUF_FeS_clus_asmbl_SufBD_core"/>
</dbReference>
<dbReference type="SUPFAM" id="SSF101960">
    <property type="entry name" value="Stabilizer of iron transporter SufD"/>
    <property type="match status" value="1"/>
</dbReference>
<gene>
    <name evidence="2" type="ORF">UU34_C0005G0005</name>
</gene>
<dbReference type="InterPro" id="IPR037284">
    <property type="entry name" value="SUF_FeS_clus_asmbl_SufBD_sf"/>
</dbReference>
<sequence length="200" mass="22325">MKTIVERITRACFAKTYTVHSDRTIVLLIAGRKKQEIRIYVKCNKPGSRADIVGVVVGNDNDHITLHTLQHHKQPDATSNLIVKSLLTGNASFVYDGAIRVEPKAQKTDAYQRNENLLLSDKAHVESKPKLEILANDVRCTHGATTGSVREDELWYLATRGIAKKEATYLIAQGFLESVVIKITDPRAQSQVYSFIDHAV</sequence>
<dbReference type="GO" id="GO:0016226">
    <property type="term" value="P:iron-sulfur cluster assembly"/>
    <property type="evidence" value="ECO:0007669"/>
    <property type="project" value="InterPro"/>
</dbReference>
<dbReference type="Proteomes" id="UP000034854">
    <property type="component" value="Unassembled WGS sequence"/>
</dbReference>
<dbReference type="Pfam" id="PF01458">
    <property type="entry name" value="SUFBD_core"/>
    <property type="match status" value="1"/>
</dbReference>
<dbReference type="PANTHER" id="PTHR43575">
    <property type="entry name" value="PROTEIN ABCI7, CHLOROPLASTIC"/>
    <property type="match status" value="1"/>
</dbReference>
<evidence type="ECO:0000313" key="2">
    <source>
        <dbReference type="EMBL" id="KKR87331.1"/>
    </source>
</evidence>
<feature type="domain" description="SUF system FeS cluster assembly SufBD core" evidence="1">
    <location>
        <begin position="29"/>
        <end position="175"/>
    </location>
</feature>
<dbReference type="AlphaFoldDB" id="A0A0G0UII4"/>
<comment type="caution">
    <text evidence="2">The sequence shown here is derived from an EMBL/GenBank/DDBJ whole genome shotgun (WGS) entry which is preliminary data.</text>
</comment>
<dbReference type="EMBL" id="LCAG01000005">
    <property type="protein sequence ID" value="KKR87331.1"/>
    <property type="molecule type" value="Genomic_DNA"/>
</dbReference>
<reference evidence="2 3" key="1">
    <citation type="journal article" date="2015" name="Nature">
        <title>rRNA introns, odd ribosomes, and small enigmatic genomes across a large radiation of phyla.</title>
        <authorList>
            <person name="Brown C.T."/>
            <person name="Hug L.A."/>
            <person name="Thomas B.C."/>
            <person name="Sharon I."/>
            <person name="Castelle C.J."/>
            <person name="Singh A."/>
            <person name="Wilkins M.J."/>
            <person name="Williams K.H."/>
            <person name="Banfield J.F."/>
        </authorList>
    </citation>
    <scope>NUCLEOTIDE SEQUENCE [LARGE SCALE GENOMIC DNA]</scope>
</reference>
<evidence type="ECO:0000259" key="1">
    <source>
        <dbReference type="Pfam" id="PF01458"/>
    </source>
</evidence>
<organism evidence="2 3">
    <name type="scientific">Candidatus Curtissbacteria bacterium GW2011_GWA1_41_11</name>
    <dbReference type="NCBI Taxonomy" id="1618409"/>
    <lineage>
        <taxon>Bacteria</taxon>
        <taxon>Candidatus Curtissiibacteriota</taxon>
    </lineage>
</organism>